<protein>
    <recommendedName>
        <fullName evidence="2">Serine aminopeptidase S33 domain-containing protein</fullName>
    </recommendedName>
</protein>
<feature type="domain" description="Serine aminopeptidase S33" evidence="2">
    <location>
        <begin position="118"/>
        <end position="349"/>
    </location>
</feature>
<dbReference type="SUPFAM" id="SSF53474">
    <property type="entry name" value="alpha/beta-Hydrolases"/>
    <property type="match status" value="1"/>
</dbReference>
<sequence length="386" mass="42729">MIVNGFVHFWSRTEVSGVLAGVATALGMAVLILLQTGCDEPDTPSSNERTGQKELKRPQRPDSPRPYHVEKVTFRGAGGVELTGILSRPVGEGPFPGVVLVHGSGPANRDYEIRGHRFFQVLADYLTRHGTAVLRYDKRGIGNSEGTFASADHKTLARDAAAALRLLKNWSIVDAAKSGVMAHSEGGLVASRMHLRHERASFLVLLAPLATPGYHSLPRQHARRTSLAGAPDSVVDSLRLVRRRIAEAVRSATDSAEIIQRVKAIYRRRGASVEEFQEFAESSLTASSRDFIRSTPRQWYRNLDVPVFVLYGENDIMVEPERNADSIQAALQKSATKEVTVRVIEDLNHWMQPAETGRVHEIAQTDTTIDSEVLEKVTAWINRREE</sequence>
<dbReference type="RefSeq" id="WP_251922088.1">
    <property type="nucleotide sequence ID" value="NZ_CALTSG010000008.1"/>
</dbReference>
<dbReference type="InterPro" id="IPR053145">
    <property type="entry name" value="AB_hydrolase_Est10"/>
</dbReference>
<evidence type="ECO:0000313" key="3">
    <source>
        <dbReference type="EMBL" id="MCS3711148.1"/>
    </source>
</evidence>
<dbReference type="InterPro" id="IPR022742">
    <property type="entry name" value="Hydrolase_4"/>
</dbReference>
<name>A0A9X2ZRQ7_9BACT</name>
<feature type="compositionally biased region" description="Basic and acidic residues" evidence="1">
    <location>
        <begin position="50"/>
        <end position="67"/>
    </location>
</feature>
<dbReference type="Gene3D" id="3.40.50.1820">
    <property type="entry name" value="alpha/beta hydrolase"/>
    <property type="match status" value="1"/>
</dbReference>
<evidence type="ECO:0000256" key="1">
    <source>
        <dbReference type="SAM" id="MobiDB-lite"/>
    </source>
</evidence>
<accession>A0A9X2ZRQ7</accession>
<organism evidence="3 4">
    <name type="scientific">Salinibacter ruber</name>
    <dbReference type="NCBI Taxonomy" id="146919"/>
    <lineage>
        <taxon>Bacteria</taxon>
        <taxon>Pseudomonadati</taxon>
        <taxon>Rhodothermota</taxon>
        <taxon>Rhodothermia</taxon>
        <taxon>Rhodothermales</taxon>
        <taxon>Salinibacteraceae</taxon>
        <taxon>Salinibacter</taxon>
    </lineage>
</organism>
<dbReference type="GO" id="GO:0052689">
    <property type="term" value="F:carboxylic ester hydrolase activity"/>
    <property type="evidence" value="ECO:0007669"/>
    <property type="project" value="TreeGrafter"/>
</dbReference>
<gene>
    <name evidence="3" type="ORF">GGP61_002779</name>
</gene>
<dbReference type="AlphaFoldDB" id="A0A9X2ZRQ7"/>
<dbReference type="PANTHER" id="PTHR43265">
    <property type="entry name" value="ESTERASE ESTD"/>
    <property type="match status" value="1"/>
</dbReference>
<evidence type="ECO:0000259" key="2">
    <source>
        <dbReference type="Pfam" id="PF12146"/>
    </source>
</evidence>
<dbReference type="Pfam" id="PF12146">
    <property type="entry name" value="Hydrolase_4"/>
    <property type="match status" value="1"/>
</dbReference>
<dbReference type="InterPro" id="IPR029058">
    <property type="entry name" value="AB_hydrolase_fold"/>
</dbReference>
<proteinExistence type="predicted"/>
<dbReference type="EMBL" id="JANUAE010000011">
    <property type="protein sequence ID" value="MCS3711148.1"/>
    <property type="molecule type" value="Genomic_DNA"/>
</dbReference>
<dbReference type="Proteomes" id="UP001155057">
    <property type="component" value="Unassembled WGS sequence"/>
</dbReference>
<feature type="region of interest" description="Disordered" evidence="1">
    <location>
        <begin position="39"/>
        <end position="67"/>
    </location>
</feature>
<dbReference type="PANTHER" id="PTHR43265:SF1">
    <property type="entry name" value="ESTERASE ESTD"/>
    <property type="match status" value="1"/>
</dbReference>
<reference evidence="3" key="1">
    <citation type="submission" date="2022-08" db="EMBL/GenBank/DDBJ databases">
        <title>Genomic Encyclopedia of Type Strains, Phase V (KMG-V): Genome sequencing to study the core and pangenomes of soil and plant-associated prokaryotes.</title>
        <authorList>
            <person name="Whitman W."/>
        </authorList>
    </citation>
    <scope>NUCLEOTIDE SEQUENCE</scope>
    <source>
        <strain evidence="3">SP3049</strain>
    </source>
</reference>
<comment type="caution">
    <text evidence="3">The sequence shown here is derived from an EMBL/GenBank/DDBJ whole genome shotgun (WGS) entry which is preliminary data.</text>
</comment>
<evidence type="ECO:0000313" key="4">
    <source>
        <dbReference type="Proteomes" id="UP001155057"/>
    </source>
</evidence>